<dbReference type="InterPro" id="IPR007430">
    <property type="entry name" value="VirB8"/>
</dbReference>
<accession>A0A8X8GDN2</accession>
<keyword evidence="3 5" id="KW-1133">Transmembrane helix</keyword>
<dbReference type="AlphaFoldDB" id="A0A8X8GDN2"/>
<dbReference type="Pfam" id="PF04335">
    <property type="entry name" value="VirB8"/>
    <property type="match status" value="1"/>
</dbReference>
<name>A0A8X8GDN2_ACIFI</name>
<sequence length="227" mass="25723">MFRKTHYENIPSTHQPSPAKKVWYERYAAPWVERNRAYALLVIAAIAIAALSFTVMELVPLKQNVPWIVPVNPATGKPVQAPLRIVGRTMTPSQITLQYFMAKWISNLLTLNPALTVANLKEDYAETIDPARQQYDQWIKIHKPIYALETSPGLLANVQINSTSFMGANNVFIRATRIKTHDGKTSTQHWNCTIGYQIIPPTTVQQAYANPLGFFVREFTCTRSLVH</sequence>
<proteinExistence type="predicted"/>
<dbReference type="InterPro" id="IPR035658">
    <property type="entry name" value="TrbF"/>
</dbReference>
<evidence type="ECO:0000256" key="2">
    <source>
        <dbReference type="ARBA" id="ARBA00022692"/>
    </source>
</evidence>
<feature type="transmembrane region" description="Helical" evidence="5">
    <location>
        <begin position="37"/>
        <end position="59"/>
    </location>
</feature>
<dbReference type="Gene3D" id="3.10.450.230">
    <property type="entry name" value="VirB8 protein"/>
    <property type="match status" value="1"/>
</dbReference>
<keyword evidence="2 5" id="KW-0812">Transmembrane</keyword>
<feature type="domain" description="Bacterial virulence protein VirB8" evidence="6">
    <location>
        <begin position="19"/>
        <end position="222"/>
    </location>
</feature>
<evidence type="ECO:0000313" key="7">
    <source>
        <dbReference type="EMBL" id="MBU2724219.1"/>
    </source>
</evidence>
<dbReference type="InterPro" id="IPR032710">
    <property type="entry name" value="NTF2-like_dom_sf"/>
</dbReference>
<evidence type="ECO:0000256" key="3">
    <source>
        <dbReference type="ARBA" id="ARBA00022989"/>
    </source>
</evidence>
<protein>
    <recommendedName>
        <fullName evidence="6">Bacterial virulence protein VirB8 domain-containing protein</fullName>
    </recommendedName>
</protein>
<reference evidence="7" key="1">
    <citation type="journal article" date="2021" name="ISME J.">
        <title>Genomic evolution of the class Acidithiobacillia: deep-branching Proteobacteria living in extreme acidic conditions.</title>
        <authorList>
            <person name="Moya-Beltran A."/>
            <person name="Beard S."/>
            <person name="Rojas-Villalobos C."/>
            <person name="Issotta F."/>
            <person name="Gallardo Y."/>
            <person name="Ulloa R."/>
            <person name="Giaveno A."/>
            <person name="Degli Esposti M."/>
            <person name="Johnson D.B."/>
            <person name="Quatrini R."/>
        </authorList>
    </citation>
    <scope>NUCLEOTIDE SEQUENCE</scope>
    <source>
        <strain evidence="7">DSM 583</strain>
    </source>
</reference>
<evidence type="ECO:0000256" key="4">
    <source>
        <dbReference type="ARBA" id="ARBA00023136"/>
    </source>
</evidence>
<dbReference type="EMBL" id="JABBHS010000412">
    <property type="protein sequence ID" value="MBU2724219.1"/>
    <property type="molecule type" value="Genomic_DNA"/>
</dbReference>
<comment type="caution">
    <text evidence="7">The sequence shown here is derived from an EMBL/GenBank/DDBJ whole genome shotgun (WGS) entry which is preliminary data.</text>
</comment>
<keyword evidence="4 5" id="KW-0472">Membrane</keyword>
<dbReference type="Proteomes" id="UP000887300">
    <property type="component" value="Unassembled WGS sequence"/>
</dbReference>
<dbReference type="GO" id="GO:0016020">
    <property type="term" value="C:membrane"/>
    <property type="evidence" value="ECO:0007669"/>
    <property type="project" value="UniProtKB-SubCell"/>
</dbReference>
<dbReference type="CDD" id="cd16425">
    <property type="entry name" value="TrbF"/>
    <property type="match status" value="1"/>
</dbReference>
<evidence type="ECO:0000256" key="5">
    <source>
        <dbReference type="SAM" id="Phobius"/>
    </source>
</evidence>
<evidence type="ECO:0000259" key="6">
    <source>
        <dbReference type="Pfam" id="PF04335"/>
    </source>
</evidence>
<dbReference type="RefSeq" id="WP_215886296.1">
    <property type="nucleotide sequence ID" value="NZ_CP134225.1"/>
</dbReference>
<gene>
    <name evidence="7" type="ORF">HF568_13670</name>
</gene>
<evidence type="ECO:0000313" key="8">
    <source>
        <dbReference type="Proteomes" id="UP000887300"/>
    </source>
</evidence>
<evidence type="ECO:0000256" key="1">
    <source>
        <dbReference type="ARBA" id="ARBA00004167"/>
    </source>
</evidence>
<dbReference type="SUPFAM" id="SSF54427">
    <property type="entry name" value="NTF2-like"/>
    <property type="match status" value="1"/>
</dbReference>
<comment type="subcellular location">
    <subcellularLocation>
        <location evidence="1">Membrane</location>
        <topology evidence="1">Single-pass membrane protein</topology>
    </subcellularLocation>
</comment>
<organism evidence="7 8">
    <name type="scientific">Acidithiobacillus ferridurans</name>
    <dbReference type="NCBI Taxonomy" id="1232575"/>
    <lineage>
        <taxon>Bacteria</taxon>
        <taxon>Pseudomonadati</taxon>
        <taxon>Pseudomonadota</taxon>
        <taxon>Acidithiobacillia</taxon>
        <taxon>Acidithiobacillales</taxon>
        <taxon>Acidithiobacillaceae</taxon>
        <taxon>Acidithiobacillus</taxon>
    </lineage>
</organism>